<organism evidence="2 3">
    <name type="scientific">Brassica cretica</name>
    <name type="common">Mustard</name>
    <dbReference type="NCBI Taxonomy" id="69181"/>
    <lineage>
        <taxon>Eukaryota</taxon>
        <taxon>Viridiplantae</taxon>
        <taxon>Streptophyta</taxon>
        <taxon>Embryophyta</taxon>
        <taxon>Tracheophyta</taxon>
        <taxon>Spermatophyta</taxon>
        <taxon>Magnoliopsida</taxon>
        <taxon>eudicotyledons</taxon>
        <taxon>Gunneridae</taxon>
        <taxon>Pentapetalae</taxon>
        <taxon>rosids</taxon>
        <taxon>malvids</taxon>
        <taxon>Brassicales</taxon>
        <taxon>Brassicaceae</taxon>
        <taxon>Brassiceae</taxon>
        <taxon>Brassica</taxon>
    </lineage>
</organism>
<protein>
    <submittedName>
        <fullName evidence="2">Uncharacterized protein</fullName>
    </submittedName>
</protein>
<sequence>MYLWERDSSRSTRSYEASLVLFADQFKDDAYYVHMLQKLLNDRRCDLVLVNPTLDINKPESPEWPGLLLDKGASWFADETSEISEEPSPQKHEAEEETPEKLPVMSDMDYCRFGDETSESSEDEDMNKPESREWPPGLLIEGGPGVESSEEPCPEKHNADAAEEEETPEKLPVYRWDPITLMYKLKSLG</sequence>
<comment type="caution">
    <text evidence="2">The sequence shown here is derived from an EMBL/GenBank/DDBJ whole genome shotgun (WGS) entry which is preliminary data.</text>
</comment>
<proteinExistence type="predicted"/>
<dbReference type="AlphaFoldDB" id="A0A8S9KSZ6"/>
<accession>A0A8S9KSZ6</accession>
<evidence type="ECO:0000313" key="3">
    <source>
        <dbReference type="Proteomes" id="UP000712281"/>
    </source>
</evidence>
<dbReference type="Proteomes" id="UP000712281">
    <property type="component" value="Unassembled WGS sequence"/>
</dbReference>
<dbReference type="EMBL" id="QGKW02000717">
    <property type="protein sequence ID" value="KAF2596901.1"/>
    <property type="molecule type" value="Genomic_DNA"/>
</dbReference>
<gene>
    <name evidence="2" type="ORF">F2Q68_00007073</name>
</gene>
<name>A0A8S9KSZ6_BRACR</name>
<feature type="region of interest" description="Disordered" evidence="1">
    <location>
        <begin position="79"/>
        <end position="170"/>
    </location>
</feature>
<evidence type="ECO:0000256" key="1">
    <source>
        <dbReference type="SAM" id="MobiDB-lite"/>
    </source>
</evidence>
<feature type="compositionally biased region" description="Acidic residues" evidence="1">
    <location>
        <begin position="116"/>
        <end position="125"/>
    </location>
</feature>
<reference evidence="2" key="1">
    <citation type="submission" date="2019-12" db="EMBL/GenBank/DDBJ databases">
        <title>Genome sequencing and annotation of Brassica cretica.</title>
        <authorList>
            <person name="Studholme D.J."/>
            <person name="Sarris P.F."/>
        </authorList>
    </citation>
    <scope>NUCLEOTIDE SEQUENCE</scope>
    <source>
        <strain evidence="2">PFS-001/15</strain>
        <tissue evidence="2">Leaf</tissue>
    </source>
</reference>
<evidence type="ECO:0000313" key="2">
    <source>
        <dbReference type="EMBL" id="KAF2596901.1"/>
    </source>
</evidence>